<dbReference type="InterPro" id="IPR000719">
    <property type="entry name" value="Prot_kinase_dom"/>
</dbReference>
<dbReference type="Proteomes" id="UP000887566">
    <property type="component" value="Unplaced"/>
</dbReference>
<dbReference type="PANTHER" id="PTHR24416:SF600">
    <property type="entry name" value="PDGF- AND VEGF-RECEPTOR RELATED, ISOFORM J"/>
    <property type="match status" value="1"/>
</dbReference>
<dbReference type="GO" id="GO:0007169">
    <property type="term" value="P:cell surface receptor protein tyrosine kinase signaling pathway"/>
    <property type="evidence" value="ECO:0007669"/>
    <property type="project" value="TreeGrafter"/>
</dbReference>
<dbReference type="AlphaFoldDB" id="A0A914UQW6"/>
<dbReference type="InterPro" id="IPR050122">
    <property type="entry name" value="RTK"/>
</dbReference>
<evidence type="ECO:0000256" key="1">
    <source>
        <dbReference type="SAM" id="MobiDB-lite"/>
    </source>
</evidence>
<dbReference type="InterPro" id="IPR020635">
    <property type="entry name" value="Tyr_kinase_cat_dom"/>
</dbReference>
<dbReference type="PRINTS" id="PR00109">
    <property type="entry name" value="TYRKINASE"/>
</dbReference>
<evidence type="ECO:0000256" key="2">
    <source>
        <dbReference type="SAM" id="Phobius"/>
    </source>
</evidence>
<keyword evidence="2" id="KW-1133">Transmembrane helix</keyword>
<feature type="compositionally biased region" description="Polar residues" evidence="1">
    <location>
        <begin position="378"/>
        <end position="387"/>
    </location>
</feature>
<accession>A0A914UQW6</accession>
<protein>
    <submittedName>
        <fullName evidence="6">Protein kinase domain-containing protein</fullName>
    </submittedName>
</protein>
<evidence type="ECO:0000259" key="3">
    <source>
        <dbReference type="PROSITE" id="PS50011"/>
    </source>
</evidence>
<dbReference type="Pfam" id="PF07714">
    <property type="entry name" value="PK_Tyr_Ser-Thr"/>
    <property type="match status" value="1"/>
</dbReference>
<dbReference type="SUPFAM" id="SSF56112">
    <property type="entry name" value="Protein kinase-like (PK-like)"/>
    <property type="match status" value="1"/>
</dbReference>
<keyword evidence="2" id="KW-0812">Transmembrane</keyword>
<dbReference type="SUPFAM" id="SSF53300">
    <property type="entry name" value="vWA-like"/>
    <property type="match status" value="1"/>
</dbReference>
<dbReference type="PROSITE" id="PS51257">
    <property type="entry name" value="PROKAR_LIPOPROTEIN"/>
    <property type="match status" value="1"/>
</dbReference>
<dbReference type="InterPro" id="IPR002035">
    <property type="entry name" value="VWF_A"/>
</dbReference>
<dbReference type="CDD" id="cd00198">
    <property type="entry name" value="vWFA"/>
    <property type="match status" value="1"/>
</dbReference>
<feature type="domain" description="VWFA" evidence="4">
    <location>
        <begin position="394"/>
        <end position="580"/>
    </location>
</feature>
<reference evidence="6" key="1">
    <citation type="submission" date="2022-11" db="UniProtKB">
        <authorList>
            <consortium name="WormBaseParasite"/>
        </authorList>
    </citation>
    <scope>IDENTIFICATION</scope>
</reference>
<evidence type="ECO:0000313" key="6">
    <source>
        <dbReference type="WBParaSite" id="PSAMB.scaffold118size76503.g2469.t1"/>
    </source>
</evidence>
<dbReference type="PROSITE" id="PS00109">
    <property type="entry name" value="PROTEIN_KINASE_TYR"/>
    <property type="match status" value="1"/>
</dbReference>
<dbReference type="PANTHER" id="PTHR24416">
    <property type="entry name" value="TYROSINE-PROTEIN KINASE RECEPTOR"/>
    <property type="match status" value="1"/>
</dbReference>
<dbReference type="Pfam" id="PF00092">
    <property type="entry name" value="VWA"/>
    <property type="match status" value="1"/>
</dbReference>
<dbReference type="PROSITE" id="PS50011">
    <property type="entry name" value="PROTEIN_KINASE_DOM"/>
    <property type="match status" value="1"/>
</dbReference>
<proteinExistence type="predicted"/>
<dbReference type="PROSITE" id="PS50234">
    <property type="entry name" value="VWFA"/>
    <property type="match status" value="1"/>
</dbReference>
<dbReference type="Gene3D" id="3.40.50.410">
    <property type="entry name" value="von Willebrand factor, type A domain"/>
    <property type="match status" value="1"/>
</dbReference>
<feature type="region of interest" description="Disordered" evidence="1">
    <location>
        <begin position="354"/>
        <end position="387"/>
    </location>
</feature>
<keyword evidence="5" id="KW-1185">Reference proteome</keyword>
<dbReference type="InterPro" id="IPR008266">
    <property type="entry name" value="Tyr_kinase_AS"/>
</dbReference>
<dbReference type="SMART" id="SM00219">
    <property type="entry name" value="TyrKc"/>
    <property type="match status" value="1"/>
</dbReference>
<feature type="compositionally biased region" description="Low complexity" evidence="1">
    <location>
        <begin position="358"/>
        <end position="377"/>
    </location>
</feature>
<organism evidence="5 6">
    <name type="scientific">Plectus sambesii</name>
    <dbReference type="NCBI Taxonomy" id="2011161"/>
    <lineage>
        <taxon>Eukaryota</taxon>
        <taxon>Metazoa</taxon>
        <taxon>Ecdysozoa</taxon>
        <taxon>Nematoda</taxon>
        <taxon>Chromadorea</taxon>
        <taxon>Plectida</taxon>
        <taxon>Plectina</taxon>
        <taxon>Plectoidea</taxon>
        <taxon>Plectidae</taxon>
        <taxon>Plectus</taxon>
    </lineage>
</organism>
<dbReference type="GO" id="GO:0043235">
    <property type="term" value="C:receptor complex"/>
    <property type="evidence" value="ECO:0007669"/>
    <property type="project" value="TreeGrafter"/>
</dbReference>
<dbReference type="InterPro" id="IPR001245">
    <property type="entry name" value="Ser-Thr/Tyr_kinase_cat_dom"/>
</dbReference>
<dbReference type="WBParaSite" id="PSAMB.scaffold118size76503.g2469.t1">
    <property type="protein sequence ID" value="PSAMB.scaffold118size76503.g2469.t1"/>
    <property type="gene ID" value="PSAMB.scaffold118size76503.g2469"/>
</dbReference>
<evidence type="ECO:0000313" key="5">
    <source>
        <dbReference type="Proteomes" id="UP000887566"/>
    </source>
</evidence>
<dbReference type="InterPro" id="IPR036465">
    <property type="entry name" value="vWFA_dom_sf"/>
</dbReference>
<name>A0A914UQW6_9BILA</name>
<feature type="transmembrane region" description="Helical" evidence="2">
    <location>
        <begin position="283"/>
        <end position="304"/>
    </location>
</feature>
<dbReference type="Gene3D" id="1.10.510.10">
    <property type="entry name" value="Transferase(Phosphotransferase) domain 1"/>
    <property type="match status" value="1"/>
</dbReference>
<dbReference type="InterPro" id="IPR011009">
    <property type="entry name" value="Kinase-like_dom_sf"/>
</dbReference>
<dbReference type="GO" id="GO:0005886">
    <property type="term" value="C:plasma membrane"/>
    <property type="evidence" value="ECO:0007669"/>
    <property type="project" value="TreeGrafter"/>
</dbReference>
<dbReference type="SMART" id="SM00327">
    <property type="entry name" value="VWA"/>
    <property type="match status" value="1"/>
</dbReference>
<sequence>MRLAADTLGIWSLPHAAAACVKKSELDENWASLYQQRRAGNIVTTSDLLSFAYQIANGMEFLHSKEVVHRDLALRNILLTFHYIVKIGDFGLSRQTISGSYQKCHNPLLPVKWTAPEVFVHNTIPIESDLYTFGILLWELFTLGGTPHEQFIFIQEVEEKEQNVVVKKGKRMNKPSFAPREIYELIKVLCNFDPYLRPPLKQCKRKIVTSLKEACPLLAVHLDVADASEKSDKTNQSHEASSMKIPQRKGEFLPQSLANDDNNIPIPKEKQSSCITQKYRRNIILISAVVFFTFAAISVAIVFLSKRSNSAGTQNNNNFNVTSTVISTDGSTSAASETSASINTVTTSLLITSVNQQKSEPTSAKSPTTPKPTTTSTVPQNSQSPANSTCRNLDLLFLIDESQSMHISDGFWAAKSFILNVTDTYDFFPNSRFAWIIFNSKLWMLTPFMNAQDFKDNVTNTDFNEGSTNFVLGFNATNYTISIYSGPSKQRQPVVIFVSDGNPNDGGSLNQVIAYTAYLRCNLNTLIIGLGVSETLTDAQTMKDAIGVGAQDGCIASHYGDISNYAQIPVAGLPQVEQDLQCRPTKSE</sequence>
<keyword evidence="2" id="KW-0472">Membrane</keyword>
<dbReference type="GO" id="GO:0004714">
    <property type="term" value="F:transmembrane receptor protein tyrosine kinase activity"/>
    <property type="evidence" value="ECO:0007669"/>
    <property type="project" value="TreeGrafter"/>
</dbReference>
<dbReference type="GO" id="GO:0005524">
    <property type="term" value="F:ATP binding"/>
    <property type="evidence" value="ECO:0007669"/>
    <property type="project" value="InterPro"/>
</dbReference>
<evidence type="ECO:0000259" key="4">
    <source>
        <dbReference type="PROSITE" id="PS50234"/>
    </source>
</evidence>
<feature type="domain" description="Protein kinase" evidence="3">
    <location>
        <begin position="1"/>
        <end position="218"/>
    </location>
</feature>